<feature type="signal peptide" evidence="1">
    <location>
        <begin position="1"/>
        <end position="23"/>
    </location>
</feature>
<protein>
    <recommendedName>
        <fullName evidence="4">Dickkopf N-terminal cysteine-rich domain-containing protein</fullName>
    </recommendedName>
</protein>
<keyword evidence="3" id="KW-1185">Reference proteome</keyword>
<gene>
    <name evidence="2" type="ORF">FIV42_19080</name>
</gene>
<evidence type="ECO:0000256" key="1">
    <source>
        <dbReference type="SAM" id="SignalP"/>
    </source>
</evidence>
<feature type="chain" id="PRO_5030106617" description="Dickkopf N-terminal cysteine-rich domain-containing protein" evidence="1">
    <location>
        <begin position="24"/>
        <end position="90"/>
    </location>
</feature>
<dbReference type="AlphaFoldDB" id="A0A4Y6PXA3"/>
<keyword evidence="1" id="KW-0732">Signal</keyword>
<organism evidence="2 3">
    <name type="scientific">Persicimonas caeni</name>
    <dbReference type="NCBI Taxonomy" id="2292766"/>
    <lineage>
        <taxon>Bacteria</taxon>
        <taxon>Deltaproteobacteria</taxon>
        <taxon>Bradymonadales</taxon>
        <taxon>Bradymonadaceae</taxon>
        <taxon>Persicimonas</taxon>
    </lineage>
</organism>
<dbReference type="OrthoDB" id="7337537at2"/>
<sequence length="90" mass="9513">MIRRSIKRYAAAAVMAGALVAGAAGCSFIFDFTECEADADCQQFDSPEAGEFFVCSADDKCVLEPERECRTDAHCADGQTCDVASGVCGE</sequence>
<reference evidence="2 3" key="1">
    <citation type="submission" date="2019-06" db="EMBL/GenBank/DDBJ databases">
        <title>Persicimonas caeni gen. nov., sp. nov., a predatory bacterium isolated from solar saltern.</title>
        <authorList>
            <person name="Wang S."/>
        </authorList>
    </citation>
    <scope>NUCLEOTIDE SEQUENCE [LARGE SCALE GENOMIC DNA]</scope>
    <source>
        <strain evidence="2 3">YN101</strain>
    </source>
</reference>
<proteinExistence type="predicted"/>
<evidence type="ECO:0008006" key="4">
    <source>
        <dbReference type="Google" id="ProtNLM"/>
    </source>
</evidence>
<evidence type="ECO:0000313" key="2">
    <source>
        <dbReference type="EMBL" id="QDG52769.1"/>
    </source>
</evidence>
<dbReference type="RefSeq" id="WP_141199232.1">
    <property type="nucleotide sequence ID" value="NZ_CP041186.1"/>
</dbReference>
<dbReference type="Proteomes" id="UP000315995">
    <property type="component" value="Chromosome"/>
</dbReference>
<name>A0A4Y6PXA3_PERCE</name>
<accession>A0A5B8Y8Q6</accession>
<accession>A0A4Y6PXA3</accession>
<dbReference type="PROSITE" id="PS51257">
    <property type="entry name" value="PROKAR_LIPOPROTEIN"/>
    <property type="match status" value="1"/>
</dbReference>
<dbReference type="EMBL" id="CP041186">
    <property type="protein sequence ID" value="QDG52769.1"/>
    <property type="molecule type" value="Genomic_DNA"/>
</dbReference>
<evidence type="ECO:0000313" key="3">
    <source>
        <dbReference type="Proteomes" id="UP000315995"/>
    </source>
</evidence>